<sequence length="402" mass="43732">MAKVIIVGCGVAGPALAIFLKRLGFEPIIYERANGLANAGLSLFLQPNGLRVLSLIPGLSAAIPGKDIVSMSSYSTLEEDAGLLGDNDVPTDVRDVFGYPMRGVRRMELIKLLVDVAEAQGIPIRWGHRLTDIEQSDGDVKAIFANGFTDAGAFLVGCDGLHSATRTVLFGEEPTTFLGLTQTGGISPTPGDMVEHARVINWCGNGAHMMAYPVSDTHTSWAITLREGEARESWRAVDQHEVEKIRRTSIAQWGFGASELIKTAEKVVKFGLYDRPELHSWHKGRVVLLGDAAHPTPPHLGQGANQTFEDIYHLTHLLGTHPGAAGDSATLETVFTKYEQVRMPRSMVLIDTARKQGENRVVEGVESCLARNQGVRAFMSDEGVMALYAELYGDLVEKQSRL</sequence>
<name>A0ACC0UDT0_9AGAM</name>
<keyword evidence="2" id="KW-1185">Reference proteome</keyword>
<proteinExistence type="predicted"/>
<evidence type="ECO:0000313" key="2">
    <source>
        <dbReference type="Proteomes" id="UP001207468"/>
    </source>
</evidence>
<dbReference type="Proteomes" id="UP001207468">
    <property type="component" value="Unassembled WGS sequence"/>
</dbReference>
<reference evidence="1" key="1">
    <citation type="submission" date="2021-03" db="EMBL/GenBank/DDBJ databases">
        <title>Evolutionary priming and transition to the ectomycorrhizal habit in an iconic lineage of mushroom-forming fungi: is preadaptation a requirement?</title>
        <authorList>
            <consortium name="DOE Joint Genome Institute"/>
            <person name="Looney B.P."/>
            <person name="Miyauchi S."/>
            <person name="Morin E."/>
            <person name="Drula E."/>
            <person name="Courty P.E."/>
            <person name="Chicoki N."/>
            <person name="Fauchery L."/>
            <person name="Kohler A."/>
            <person name="Kuo A."/>
            <person name="LaButti K."/>
            <person name="Pangilinan J."/>
            <person name="Lipzen A."/>
            <person name="Riley R."/>
            <person name="Andreopoulos W."/>
            <person name="He G."/>
            <person name="Johnson J."/>
            <person name="Barry K.W."/>
            <person name="Grigoriev I.V."/>
            <person name="Nagy L."/>
            <person name="Hibbett D."/>
            <person name="Henrissat B."/>
            <person name="Matheny P.B."/>
            <person name="Labbe J."/>
            <person name="Martin A.F."/>
        </authorList>
    </citation>
    <scope>NUCLEOTIDE SEQUENCE</scope>
    <source>
        <strain evidence="1">BPL698</strain>
    </source>
</reference>
<evidence type="ECO:0000313" key="1">
    <source>
        <dbReference type="EMBL" id="KAI9509885.1"/>
    </source>
</evidence>
<gene>
    <name evidence="1" type="ORF">F5148DRAFT_688035</name>
</gene>
<dbReference type="EMBL" id="JAGFNK010000054">
    <property type="protein sequence ID" value="KAI9509885.1"/>
    <property type="molecule type" value="Genomic_DNA"/>
</dbReference>
<comment type="caution">
    <text evidence="1">The sequence shown here is derived from an EMBL/GenBank/DDBJ whole genome shotgun (WGS) entry which is preliminary data.</text>
</comment>
<protein>
    <submittedName>
        <fullName evidence="1">Uncharacterized protein</fullName>
    </submittedName>
</protein>
<accession>A0ACC0UDT0</accession>
<organism evidence="1 2">
    <name type="scientific">Russula earlei</name>
    <dbReference type="NCBI Taxonomy" id="71964"/>
    <lineage>
        <taxon>Eukaryota</taxon>
        <taxon>Fungi</taxon>
        <taxon>Dikarya</taxon>
        <taxon>Basidiomycota</taxon>
        <taxon>Agaricomycotina</taxon>
        <taxon>Agaricomycetes</taxon>
        <taxon>Russulales</taxon>
        <taxon>Russulaceae</taxon>
        <taxon>Russula</taxon>
    </lineage>
</organism>